<evidence type="ECO:0000313" key="2">
    <source>
        <dbReference type="Proteomes" id="UP000190312"/>
    </source>
</evidence>
<dbReference type="EMBL" id="MKZY01000006">
    <property type="protein sequence ID" value="OOO08143.1"/>
    <property type="molecule type" value="Genomic_DNA"/>
</dbReference>
<dbReference type="OrthoDB" id="5083627at2759"/>
<accession>A0A1S9DGE0</accession>
<gene>
    <name evidence="1" type="ORF">OAory_01046430</name>
</gene>
<protein>
    <submittedName>
        <fullName evidence="1">Uncharacterized protein</fullName>
    </submittedName>
</protein>
<dbReference type="eggNOG" id="ENOG502TFUX">
    <property type="taxonomic scope" value="Eukaryota"/>
</dbReference>
<dbReference type="VEuPathDB" id="FungiDB:AO090103000302"/>
<dbReference type="AlphaFoldDB" id="A0A1S9DGE0"/>
<sequence>MATQLDFPALSKQMMGKWTTEGFDILVSYSEEKVNQLLRARSEQLKSILKMGPLETSYVDPLTDETIHLNVFMDLEHPLLQFEDEHGNITLTFDIQKGHYVIIAKNITKDLPSGMAISFKTTLNNVKGTVELSQSEDESTGKGVKTASANELVIFNPGEKDISQHVCITFEKASADFIGTTEESKKRVAGMAFLLGAVKEYFQQHAELKYFVAGVSNKYNPESGSDSLQPRSFRFNTLKGKTENDESALCMWISVKEGTNRPESYTQAFEGTFYANGLIPIPRGRTCSLIMHNDLLIKQFIMPNLSKGFKSFKDKTSGKGGLNLSATMIADDIDIKEMKKKESWGPGGIKTTTVDPMKFSLSDPETTISFGDGIISKSNKINYTNKQQVKWKIDTVTGRVPGHEHGTTNLEFKWTATGSWKDKKTPGHPNLLGFDWAGDKNWTITKSAEDVHWWEAFGGASNKIPEPLQNLQVPSPNTKLEMNTLDYFLTTNLLYPGKHIFDADDPSSGSTDKGLAFPHDLILTGETKIK</sequence>
<comment type="caution">
    <text evidence="1">The sequence shown here is derived from an EMBL/GenBank/DDBJ whole genome shotgun (WGS) entry which is preliminary data.</text>
</comment>
<evidence type="ECO:0000313" key="1">
    <source>
        <dbReference type="EMBL" id="OOO08143.1"/>
    </source>
</evidence>
<name>A0A1S9DGE0_ASPOZ</name>
<dbReference type="OMA" id="WTITKSA"/>
<reference evidence="1 2" key="1">
    <citation type="submission" date="2016-10" db="EMBL/GenBank/DDBJ databases">
        <title>Genome sequencing of Aspergillus oryzae BCC7051.</title>
        <authorList>
            <person name="Thammarongtham C."/>
            <person name="Vorapreeda T."/>
            <person name="Nookaew I."/>
            <person name="Srisuk T."/>
            <person name="Land M."/>
            <person name="Jeennor S."/>
            <person name="Laoteng K."/>
        </authorList>
    </citation>
    <scope>NUCLEOTIDE SEQUENCE [LARGE SCALE GENOMIC DNA]</scope>
    <source>
        <strain evidence="1 2">BCC7051</strain>
    </source>
</reference>
<organism evidence="1 2">
    <name type="scientific">Aspergillus oryzae</name>
    <name type="common">Yellow koji mold</name>
    <dbReference type="NCBI Taxonomy" id="5062"/>
    <lineage>
        <taxon>Eukaryota</taxon>
        <taxon>Fungi</taxon>
        <taxon>Dikarya</taxon>
        <taxon>Ascomycota</taxon>
        <taxon>Pezizomycotina</taxon>
        <taxon>Eurotiomycetes</taxon>
        <taxon>Eurotiomycetidae</taxon>
        <taxon>Eurotiales</taxon>
        <taxon>Aspergillaceae</taxon>
        <taxon>Aspergillus</taxon>
        <taxon>Aspergillus subgen. Circumdati</taxon>
    </lineage>
</organism>
<proteinExistence type="predicted"/>
<dbReference type="Proteomes" id="UP000190312">
    <property type="component" value="Unassembled WGS sequence"/>
</dbReference>